<proteinExistence type="predicted"/>
<dbReference type="Proteomes" id="UP000237640">
    <property type="component" value="Unassembled WGS sequence"/>
</dbReference>
<keyword evidence="1" id="KW-1133">Transmembrane helix</keyword>
<reference evidence="2 3" key="1">
    <citation type="submission" date="2018-03" db="EMBL/GenBank/DDBJ databases">
        <title>Genomic Encyclopedia of Archaeal and Bacterial Type Strains, Phase II (KMG-II): from individual species to whole genera.</title>
        <authorList>
            <person name="Goeker M."/>
        </authorList>
    </citation>
    <scope>NUCLEOTIDE SEQUENCE [LARGE SCALE GENOMIC DNA]</scope>
    <source>
        <strain evidence="2 3">DSM 25027</strain>
    </source>
</reference>
<gene>
    <name evidence="2" type="ORF">CLV81_0905</name>
</gene>
<protein>
    <submittedName>
        <fullName evidence="2">Gliding motility-associated-like protein</fullName>
    </submittedName>
</protein>
<accession>A0A2T0MH66</accession>
<name>A0A2T0MH66_9FLAO</name>
<evidence type="ECO:0000313" key="3">
    <source>
        <dbReference type="Proteomes" id="UP000237640"/>
    </source>
</evidence>
<feature type="transmembrane region" description="Helical" evidence="1">
    <location>
        <begin position="7"/>
        <end position="25"/>
    </location>
</feature>
<dbReference type="InterPro" id="IPR036179">
    <property type="entry name" value="Ig-like_dom_sf"/>
</dbReference>
<sequence>MRKNNSTYSIPAIIAIVMMCIPLRISAQVLNQPEAAPNPNLGSSFPWTAACASASFNEYFVNFTWNFPLVESNNEFILELSDSNGNFGAPVELARVADKNTDFDFDFEFAVPNDARGENYRLRVRSTNPAKTSPPSVPYPMYFVDFSSALRISEDGNGTLPDGGEIQQCDGGSITLATHNIPNASTYQYNWYRSSTLLSEKSNQLTVSTPGMYYVELDYGSICTGSANTSSNIIEVLTGSSLGVAIAGPSTVDLCVGDPHTLTANLGGSGLTYTWYKDGVVVSGPTVEGNTLNINTSISGFEGNYEVEIEGSGVCTEKSSAITVQNLGSILATRQNDANIVLLPGQDETLSVTTNAVSPTFQWFKDGAPLSGETSSSLTISDIGVYFARVTETAGSCVTAAPVDSESTTVVTPDSFEFTIDFVGTYTECVDSNVTIGITTIDAISNSGARTNVTSALENSFTYQWTYEGNPLSGETSRTLTVTDNSNNGVYALTGVLSSFNANSNSLNVRLATNESLALTSDGNVLCPNGSTITISSSRDLSGESFQWIKDGSSFDTTSTSLTIAESGTYQLSIDTNDCPLISNEITVVPFDESLLVLDRSENIVIIEGETETVTASGAQSYEWFDSNNSLLSSQDSFTFDAEGQYLLTADFGSCTVSRVITVSFRDTFAIPNVITANGDGINDLWVLPNTFSRDPQVLVTIFDERGKEVFSQTNYENNWPESTTSFNQQNMIFYYKLSREGKNLRQGTITVIR</sequence>
<dbReference type="EMBL" id="PVYX01000001">
    <property type="protein sequence ID" value="PRX56904.1"/>
    <property type="molecule type" value="Genomic_DNA"/>
</dbReference>
<dbReference type="RefSeq" id="WP_106143838.1">
    <property type="nucleotide sequence ID" value="NZ_PVYX01000001.1"/>
</dbReference>
<evidence type="ECO:0000256" key="1">
    <source>
        <dbReference type="SAM" id="Phobius"/>
    </source>
</evidence>
<organism evidence="2 3">
    <name type="scientific">Flagellimonas meridianipacifica</name>
    <dbReference type="NCBI Taxonomy" id="1080225"/>
    <lineage>
        <taxon>Bacteria</taxon>
        <taxon>Pseudomonadati</taxon>
        <taxon>Bacteroidota</taxon>
        <taxon>Flavobacteriia</taxon>
        <taxon>Flavobacteriales</taxon>
        <taxon>Flavobacteriaceae</taxon>
        <taxon>Flagellimonas</taxon>
    </lineage>
</organism>
<dbReference type="Gene3D" id="2.60.40.10">
    <property type="entry name" value="Immunoglobulins"/>
    <property type="match status" value="2"/>
</dbReference>
<dbReference type="Pfam" id="PF13585">
    <property type="entry name" value="CHU_C"/>
    <property type="match status" value="1"/>
</dbReference>
<dbReference type="OrthoDB" id="678019at2"/>
<dbReference type="InterPro" id="IPR013783">
    <property type="entry name" value="Ig-like_fold"/>
</dbReference>
<keyword evidence="1" id="KW-0472">Membrane</keyword>
<dbReference type="AlphaFoldDB" id="A0A2T0MH66"/>
<comment type="caution">
    <text evidence="2">The sequence shown here is derived from an EMBL/GenBank/DDBJ whole genome shotgun (WGS) entry which is preliminary data.</text>
</comment>
<evidence type="ECO:0000313" key="2">
    <source>
        <dbReference type="EMBL" id="PRX56904.1"/>
    </source>
</evidence>
<keyword evidence="1" id="KW-0812">Transmembrane</keyword>
<dbReference type="SUPFAM" id="SSF48726">
    <property type="entry name" value="Immunoglobulin"/>
    <property type="match status" value="1"/>
</dbReference>
<keyword evidence="3" id="KW-1185">Reference proteome</keyword>